<dbReference type="Pfam" id="PF01575">
    <property type="entry name" value="MaoC_dehydratas"/>
    <property type="match status" value="1"/>
</dbReference>
<dbReference type="AlphaFoldDB" id="S0G1T2"/>
<dbReference type="PATRIC" id="fig|1286635.3.peg.20"/>
<dbReference type="PANTHER" id="PTHR43841">
    <property type="entry name" value="3-HYDROXYACYL-THIOESTER DEHYDRATASE HTDX-RELATED"/>
    <property type="match status" value="1"/>
</dbReference>
<gene>
    <name evidence="2" type="ORF">Dpo_1c00150</name>
</gene>
<sequence>MTSETQLIPLTKRIHSVHLTRLPVMPAMVFKLLISAMGKQTRIPGHGRVTQGQLYLPNVTPDPIRVQQYRRVCGFVHAPEDPIVPPGYLQTLFIGLLARYITSDFFPINPMGLIQTGQQFESRCPVLINDSLDLFCTLQDMTRTAKGISTRFLLQVYRDNNLVWQGISTYLTRIPGSKRTSKTVQDTPLPAKMTLAVPPGTGRRYARVSGDYNPHHLSDVTARLIGFNQAMVHGMWSLARTLACLEKTMPLVPPFSVEAAFKLPVFMPATLQLGYKQVVHGHKTHRIVFDLRDAATFRPHLKGRVTGFEKEH</sequence>
<dbReference type="GO" id="GO:0005835">
    <property type="term" value="C:fatty acid synthase complex"/>
    <property type="evidence" value="ECO:0007669"/>
    <property type="project" value="InterPro"/>
</dbReference>
<comment type="caution">
    <text evidence="2">The sequence shown here is derived from an EMBL/GenBank/DDBJ whole genome shotgun (WGS) entry which is preliminary data.</text>
</comment>
<accession>S0G1T2</accession>
<dbReference type="GO" id="GO:0006633">
    <property type="term" value="P:fatty acid biosynthetic process"/>
    <property type="evidence" value="ECO:0007669"/>
    <property type="project" value="InterPro"/>
</dbReference>
<name>S0G1T2_9BACT</name>
<dbReference type="OrthoDB" id="9774179at2"/>
<protein>
    <submittedName>
        <fullName evidence="2">MaoC domain-containing protein dehydratase</fullName>
    </submittedName>
</protein>
<dbReference type="InterPro" id="IPR003965">
    <property type="entry name" value="Fatty_acid_synthase"/>
</dbReference>
<dbReference type="Proteomes" id="UP000014216">
    <property type="component" value="Unassembled WGS sequence"/>
</dbReference>
<dbReference type="RefSeq" id="WP_006963440.1">
    <property type="nucleotide sequence ID" value="NZ_APJX01000001.1"/>
</dbReference>
<evidence type="ECO:0000313" key="3">
    <source>
        <dbReference type="Proteomes" id="UP000014216"/>
    </source>
</evidence>
<dbReference type="GO" id="GO:0004312">
    <property type="term" value="F:fatty acid synthase activity"/>
    <property type="evidence" value="ECO:0007669"/>
    <property type="project" value="InterPro"/>
</dbReference>
<dbReference type="InterPro" id="IPR029069">
    <property type="entry name" value="HotDog_dom_sf"/>
</dbReference>
<evidence type="ECO:0000313" key="2">
    <source>
        <dbReference type="EMBL" id="EMS80885.1"/>
    </source>
</evidence>
<reference evidence="2 3" key="1">
    <citation type="journal article" date="2013" name="Genome Announc.">
        <title>Draft Genome Sequence of Desulfotignum phosphitoxidans DSM 13687 Strain FiPS-3.</title>
        <authorList>
            <person name="Poehlein A."/>
            <person name="Daniel R."/>
            <person name="Simeonova D.D."/>
        </authorList>
    </citation>
    <scope>NUCLEOTIDE SEQUENCE [LARGE SCALE GENOMIC DNA]</scope>
    <source>
        <strain evidence="2 3">DSM 13687</strain>
    </source>
</reference>
<dbReference type="PRINTS" id="PR01483">
    <property type="entry name" value="FASYNTHASE"/>
</dbReference>
<keyword evidence="3" id="KW-1185">Reference proteome</keyword>
<proteinExistence type="predicted"/>
<dbReference type="Gene3D" id="3.10.129.10">
    <property type="entry name" value="Hotdog Thioesterase"/>
    <property type="match status" value="1"/>
</dbReference>
<dbReference type="PANTHER" id="PTHR43841:SF3">
    <property type="entry name" value="(3R)-HYDROXYACYL-ACP DEHYDRATASE SUBUNIT HADB"/>
    <property type="match status" value="1"/>
</dbReference>
<dbReference type="InterPro" id="IPR002539">
    <property type="entry name" value="MaoC-like_dom"/>
</dbReference>
<dbReference type="EMBL" id="APJX01000001">
    <property type="protein sequence ID" value="EMS80885.1"/>
    <property type="molecule type" value="Genomic_DNA"/>
</dbReference>
<feature type="domain" description="MaoC-like" evidence="1">
    <location>
        <begin position="185"/>
        <end position="277"/>
    </location>
</feature>
<evidence type="ECO:0000259" key="1">
    <source>
        <dbReference type="Pfam" id="PF01575"/>
    </source>
</evidence>
<dbReference type="SUPFAM" id="SSF54637">
    <property type="entry name" value="Thioesterase/thiol ester dehydrase-isomerase"/>
    <property type="match status" value="2"/>
</dbReference>
<organism evidence="2 3">
    <name type="scientific">Desulfotignum phosphitoxidans DSM 13687</name>
    <dbReference type="NCBI Taxonomy" id="1286635"/>
    <lineage>
        <taxon>Bacteria</taxon>
        <taxon>Pseudomonadati</taxon>
        <taxon>Thermodesulfobacteriota</taxon>
        <taxon>Desulfobacteria</taxon>
        <taxon>Desulfobacterales</taxon>
        <taxon>Desulfobacteraceae</taxon>
        <taxon>Desulfotignum</taxon>
    </lineage>
</organism>